<protein>
    <submittedName>
        <fullName evidence="2">Uncharacterized protein</fullName>
    </submittedName>
</protein>
<organism evidence="2 3">
    <name type="scientific">Microbacterium capsulatum</name>
    <dbReference type="NCBI Taxonomy" id="3041921"/>
    <lineage>
        <taxon>Bacteria</taxon>
        <taxon>Bacillati</taxon>
        <taxon>Actinomycetota</taxon>
        <taxon>Actinomycetes</taxon>
        <taxon>Micrococcales</taxon>
        <taxon>Microbacteriaceae</taxon>
        <taxon>Microbacterium</taxon>
    </lineage>
</organism>
<evidence type="ECO:0000313" key="3">
    <source>
        <dbReference type="Proteomes" id="UP001230289"/>
    </source>
</evidence>
<feature type="transmembrane region" description="Helical" evidence="1">
    <location>
        <begin position="98"/>
        <end position="126"/>
    </location>
</feature>
<dbReference type="Proteomes" id="UP001230289">
    <property type="component" value="Unassembled WGS sequence"/>
</dbReference>
<keyword evidence="1" id="KW-1133">Transmembrane helix</keyword>
<proteinExistence type="predicted"/>
<accession>A0ABU0XIS4</accession>
<sequence>MSISSSSSARAGDTRAAILVRLGIAVVLALVLGVVSALWLPQGTALVTIPWGLAALLLGASMRRARPALLVGGVFGFVAAYSYLWADDRALPSGVRLLQLALVIVLPAAFGFCCGAAAAWVGGLAARPIRRRLGRPAPVTADPRTD</sequence>
<feature type="transmembrane region" description="Helical" evidence="1">
    <location>
        <begin position="18"/>
        <end position="39"/>
    </location>
</feature>
<dbReference type="EMBL" id="JAVFCB010000008">
    <property type="protein sequence ID" value="MDQ4215027.1"/>
    <property type="molecule type" value="Genomic_DNA"/>
</dbReference>
<keyword evidence="1" id="KW-0812">Transmembrane</keyword>
<feature type="transmembrane region" description="Helical" evidence="1">
    <location>
        <begin position="45"/>
        <end position="61"/>
    </location>
</feature>
<reference evidence="2 3" key="1">
    <citation type="submission" date="2023-08" db="EMBL/GenBank/DDBJ databases">
        <title>Microbacterium sp. nov., isolated from a waste landfill.</title>
        <authorList>
            <person name="Wen W."/>
        </authorList>
    </citation>
    <scope>NUCLEOTIDE SEQUENCE [LARGE SCALE GENOMIC DNA]</scope>
    <source>
        <strain evidence="2 3">ASV81</strain>
    </source>
</reference>
<feature type="transmembrane region" description="Helical" evidence="1">
    <location>
        <begin position="68"/>
        <end position="86"/>
    </location>
</feature>
<evidence type="ECO:0000256" key="1">
    <source>
        <dbReference type="SAM" id="Phobius"/>
    </source>
</evidence>
<gene>
    <name evidence="2" type="ORF">RBR11_13980</name>
</gene>
<keyword evidence="1" id="KW-0472">Membrane</keyword>
<keyword evidence="3" id="KW-1185">Reference proteome</keyword>
<comment type="caution">
    <text evidence="2">The sequence shown here is derived from an EMBL/GenBank/DDBJ whole genome shotgun (WGS) entry which is preliminary data.</text>
</comment>
<evidence type="ECO:0000313" key="2">
    <source>
        <dbReference type="EMBL" id="MDQ4215027.1"/>
    </source>
</evidence>
<dbReference type="RefSeq" id="WP_308489977.1">
    <property type="nucleotide sequence ID" value="NZ_JAVFCB010000008.1"/>
</dbReference>
<name>A0ABU0XIS4_9MICO</name>